<gene>
    <name evidence="4" type="ORF">MTR62_21085</name>
</gene>
<dbReference type="Pfam" id="PF00817">
    <property type="entry name" value="IMS"/>
    <property type="match status" value="1"/>
</dbReference>
<feature type="region of interest" description="Disordered" evidence="2">
    <location>
        <begin position="50"/>
        <end position="76"/>
    </location>
</feature>
<keyword evidence="5" id="KW-1185">Reference proteome</keyword>
<comment type="caution">
    <text evidence="4">The sequence shown here is derived from an EMBL/GenBank/DDBJ whole genome shotgun (WGS) entry which is preliminary data.</text>
</comment>
<protein>
    <recommendedName>
        <fullName evidence="3">UmuC domain-containing protein</fullName>
    </recommendedName>
</protein>
<feature type="region of interest" description="Disordered" evidence="2">
    <location>
        <begin position="1"/>
        <end position="24"/>
    </location>
</feature>
<organism evidence="4 5">
    <name type="scientific">Novosphingobium organovorum</name>
    <dbReference type="NCBI Taxonomy" id="2930092"/>
    <lineage>
        <taxon>Bacteria</taxon>
        <taxon>Pseudomonadati</taxon>
        <taxon>Pseudomonadota</taxon>
        <taxon>Alphaproteobacteria</taxon>
        <taxon>Sphingomonadales</taxon>
        <taxon>Sphingomonadaceae</taxon>
        <taxon>Novosphingobium</taxon>
    </lineage>
</organism>
<dbReference type="InterPro" id="IPR050356">
    <property type="entry name" value="SulA_CellDiv_inhibitor"/>
</dbReference>
<evidence type="ECO:0000313" key="5">
    <source>
        <dbReference type="Proteomes" id="UP001162881"/>
    </source>
</evidence>
<evidence type="ECO:0000256" key="2">
    <source>
        <dbReference type="SAM" id="MobiDB-lite"/>
    </source>
</evidence>
<sequence length="220" mass="22998">MTNANSVTDAPRPSPRLDRPERPSAPAARRYLALWLPFLPTDRFRIERAPHPQARGASRSGTGGATPPEGAFGESASAEGAPLALVAKVRGGLRLLALDQAALDGGLVPGMTLADARAIEPELHVAEMDSGADRRWLERLAARCQDWSPLVTLAPPDAIVLDIAGVAHLFGGEAALVAQIEEVIGALGVTLRLACGSTAEAAQVLARHDPGHAAPEEERA</sequence>
<feature type="domain" description="UmuC" evidence="3">
    <location>
        <begin position="82"/>
        <end position="206"/>
    </location>
</feature>
<feature type="non-terminal residue" evidence="4">
    <location>
        <position position="220"/>
    </location>
</feature>
<reference evidence="4" key="1">
    <citation type="submission" date="2022-03" db="EMBL/GenBank/DDBJ databases">
        <title>Identification of a novel bacterium isolated from mangrove sediments.</title>
        <authorList>
            <person name="Pan X."/>
        </authorList>
    </citation>
    <scope>NUCLEOTIDE SEQUENCE</scope>
    <source>
        <strain evidence="4">B1949</strain>
    </source>
</reference>
<feature type="compositionally biased region" description="Low complexity" evidence="2">
    <location>
        <begin position="54"/>
        <end position="76"/>
    </location>
</feature>
<dbReference type="InterPro" id="IPR043502">
    <property type="entry name" value="DNA/RNA_pol_sf"/>
</dbReference>
<dbReference type="EMBL" id="JALHLF010000254">
    <property type="protein sequence ID" value="MCJ2185162.1"/>
    <property type="molecule type" value="Genomic_DNA"/>
</dbReference>
<name>A0ABT0BJD4_9SPHN</name>
<dbReference type="PANTHER" id="PTHR35369:SF2">
    <property type="entry name" value="BLR3025 PROTEIN"/>
    <property type="match status" value="1"/>
</dbReference>
<evidence type="ECO:0000313" key="4">
    <source>
        <dbReference type="EMBL" id="MCJ2185162.1"/>
    </source>
</evidence>
<dbReference type="PANTHER" id="PTHR35369">
    <property type="entry name" value="BLR3025 PROTEIN-RELATED"/>
    <property type="match status" value="1"/>
</dbReference>
<dbReference type="Proteomes" id="UP001162881">
    <property type="component" value="Unassembled WGS sequence"/>
</dbReference>
<proteinExistence type="predicted"/>
<evidence type="ECO:0000259" key="3">
    <source>
        <dbReference type="Pfam" id="PF00817"/>
    </source>
</evidence>
<evidence type="ECO:0000256" key="1">
    <source>
        <dbReference type="ARBA" id="ARBA00022763"/>
    </source>
</evidence>
<accession>A0ABT0BJD4</accession>
<dbReference type="InterPro" id="IPR001126">
    <property type="entry name" value="UmuC"/>
</dbReference>
<keyword evidence="1" id="KW-0227">DNA damage</keyword>
<dbReference type="SUPFAM" id="SSF56672">
    <property type="entry name" value="DNA/RNA polymerases"/>
    <property type="match status" value="1"/>
</dbReference>